<feature type="domain" description="IclR-ED" evidence="5">
    <location>
        <begin position="71"/>
        <end position="254"/>
    </location>
</feature>
<keyword evidence="2" id="KW-0238">DNA-binding</keyword>
<protein>
    <submittedName>
        <fullName evidence="6">Transcriptional regulator</fullName>
    </submittedName>
</protein>
<dbReference type="PANTHER" id="PTHR30136:SF35">
    <property type="entry name" value="HTH-TYPE TRANSCRIPTIONAL REGULATOR RV1719"/>
    <property type="match status" value="1"/>
</dbReference>
<sequence>MESDTESQDRIKTTERIFQIVELLMREDGLSFTEVANHLDLSRSSAYRHLTSLERQGYVIKESEKYYPGMQFLDVGEYVRTRKSVYEMIEPKIEKLAERTDERAEFIVEEHGTGIFVHREVGENAVHTNTRIGRSIPLHASAAGKAILAHYPTQRVEEIVESQGLEELTQHTITDADELLDELTEIRETSIAYNDQELIEGLRAVGVPILDGDDVIGGISITGPTSRFQGEKLKNEYPDLLLGVANELELNIAFRDE</sequence>
<dbReference type="EMBL" id="NXNI01000002">
    <property type="protein sequence ID" value="PCR88882.1"/>
    <property type="molecule type" value="Genomic_DNA"/>
</dbReference>
<dbReference type="InterPro" id="IPR029016">
    <property type="entry name" value="GAF-like_dom_sf"/>
</dbReference>
<evidence type="ECO:0000256" key="1">
    <source>
        <dbReference type="ARBA" id="ARBA00023015"/>
    </source>
</evidence>
<evidence type="ECO:0000256" key="2">
    <source>
        <dbReference type="ARBA" id="ARBA00023125"/>
    </source>
</evidence>
<dbReference type="SMART" id="SM00418">
    <property type="entry name" value="HTH_ARSR"/>
    <property type="match status" value="1"/>
</dbReference>
<dbReference type="InterPro" id="IPR001845">
    <property type="entry name" value="HTH_ArsR_DNA-bd_dom"/>
</dbReference>
<dbReference type="PROSITE" id="PS51078">
    <property type="entry name" value="ICLR_ED"/>
    <property type="match status" value="1"/>
</dbReference>
<dbReference type="Pfam" id="PF01614">
    <property type="entry name" value="IclR_C"/>
    <property type="match status" value="1"/>
</dbReference>
<evidence type="ECO:0000259" key="4">
    <source>
        <dbReference type="PROSITE" id="PS51077"/>
    </source>
</evidence>
<keyword evidence="7" id="KW-1185">Reference proteome</keyword>
<dbReference type="SUPFAM" id="SSF46785">
    <property type="entry name" value="Winged helix' DNA-binding domain"/>
    <property type="match status" value="1"/>
</dbReference>
<dbReference type="Pfam" id="PF09339">
    <property type="entry name" value="HTH_IclR"/>
    <property type="match status" value="1"/>
</dbReference>
<keyword evidence="3" id="KW-0804">Transcription</keyword>
<dbReference type="InterPro" id="IPR050707">
    <property type="entry name" value="HTH_MetabolicPath_Reg"/>
</dbReference>
<dbReference type="InterPro" id="IPR005471">
    <property type="entry name" value="Tscrpt_reg_IclR_N"/>
</dbReference>
<evidence type="ECO:0000313" key="6">
    <source>
        <dbReference type="EMBL" id="PCR88882.1"/>
    </source>
</evidence>
<reference evidence="6 7" key="1">
    <citation type="submission" date="2017-09" db="EMBL/GenBank/DDBJ databases">
        <title>Genome sequences of Natrinema ejinorence JCM 13890T.</title>
        <authorList>
            <person name="Roh S.W."/>
            <person name="Kim Y.B."/>
            <person name="Kim J.Y."/>
        </authorList>
    </citation>
    <scope>NUCLEOTIDE SEQUENCE [LARGE SCALE GENOMIC DNA]</scope>
    <source>
        <strain evidence="6 7">JCM 13890</strain>
    </source>
</reference>
<dbReference type="InterPro" id="IPR036388">
    <property type="entry name" value="WH-like_DNA-bd_sf"/>
</dbReference>
<evidence type="ECO:0000256" key="3">
    <source>
        <dbReference type="ARBA" id="ARBA00023163"/>
    </source>
</evidence>
<proteinExistence type="predicted"/>
<accession>A0A2A5QPY7</accession>
<dbReference type="SMART" id="SM00346">
    <property type="entry name" value="HTH_ICLR"/>
    <property type="match status" value="1"/>
</dbReference>
<dbReference type="OrthoDB" id="175564at2157"/>
<dbReference type="GO" id="GO:0003677">
    <property type="term" value="F:DNA binding"/>
    <property type="evidence" value="ECO:0007669"/>
    <property type="project" value="UniProtKB-KW"/>
</dbReference>
<dbReference type="PANTHER" id="PTHR30136">
    <property type="entry name" value="HELIX-TURN-HELIX TRANSCRIPTIONAL REGULATOR, ICLR FAMILY"/>
    <property type="match status" value="1"/>
</dbReference>
<dbReference type="Gene3D" id="3.30.450.40">
    <property type="match status" value="1"/>
</dbReference>
<name>A0A2A5QPY7_9EURY</name>
<evidence type="ECO:0000259" key="5">
    <source>
        <dbReference type="PROSITE" id="PS51078"/>
    </source>
</evidence>
<dbReference type="AlphaFoldDB" id="A0A2A5QPY7"/>
<dbReference type="InterPro" id="IPR011991">
    <property type="entry name" value="ArsR-like_HTH"/>
</dbReference>
<evidence type="ECO:0000313" key="7">
    <source>
        <dbReference type="Proteomes" id="UP000219689"/>
    </source>
</evidence>
<dbReference type="PROSITE" id="PS51077">
    <property type="entry name" value="HTH_ICLR"/>
    <property type="match status" value="1"/>
</dbReference>
<dbReference type="GO" id="GO:0045892">
    <property type="term" value="P:negative regulation of DNA-templated transcription"/>
    <property type="evidence" value="ECO:0007669"/>
    <property type="project" value="TreeGrafter"/>
</dbReference>
<dbReference type="RefSeq" id="WP_097381899.1">
    <property type="nucleotide sequence ID" value="NZ_NXNI01000002.1"/>
</dbReference>
<dbReference type="Proteomes" id="UP000219689">
    <property type="component" value="Unassembled WGS sequence"/>
</dbReference>
<organism evidence="6 7">
    <name type="scientific">Natrinema ejinorense</name>
    <dbReference type="NCBI Taxonomy" id="373386"/>
    <lineage>
        <taxon>Archaea</taxon>
        <taxon>Methanobacteriati</taxon>
        <taxon>Methanobacteriota</taxon>
        <taxon>Stenosarchaea group</taxon>
        <taxon>Halobacteria</taxon>
        <taxon>Halobacteriales</taxon>
        <taxon>Natrialbaceae</taxon>
        <taxon>Natrinema</taxon>
    </lineage>
</organism>
<dbReference type="CDD" id="cd00090">
    <property type="entry name" value="HTH_ARSR"/>
    <property type="match status" value="1"/>
</dbReference>
<comment type="caution">
    <text evidence="6">The sequence shown here is derived from an EMBL/GenBank/DDBJ whole genome shotgun (WGS) entry which is preliminary data.</text>
</comment>
<dbReference type="InterPro" id="IPR014757">
    <property type="entry name" value="Tscrpt_reg_IclR_C"/>
</dbReference>
<dbReference type="GO" id="GO:0003700">
    <property type="term" value="F:DNA-binding transcription factor activity"/>
    <property type="evidence" value="ECO:0007669"/>
    <property type="project" value="InterPro"/>
</dbReference>
<feature type="domain" description="HTH iclR-type" evidence="4">
    <location>
        <begin position="11"/>
        <end position="70"/>
    </location>
</feature>
<keyword evidence="1" id="KW-0805">Transcription regulation</keyword>
<dbReference type="SUPFAM" id="SSF55781">
    <property type="entry name" value="GAF domain-like"/>
    <property type="match status" value="1"/>
</dbReference>
<dbReference type="InterPro" id="IPR036390">
    <property type="entry name" value="WH_DNA-bd_sf"/>
</dbReference>
<gene>
    <name evidence="6" type="ORF">CP557_20595</name>
</gene>
<dbReference type="Gene3D" id="1.10.10.10">
    <property type="entry name" value="Winged helix-like DNA-binding domain superfamily/Winged helix DNA-binding domain"/>
    <property type="match status" value="1"/>
</dbReference>